<dbReference type="EMBL" id="KT270441">
    <property type="protein sequence ID" value="AKY02736.1"/>
    <property type="molecule type" value="Genomic_DNA"/>
</dbReference>
<name>A0A0K1Y6L5_9CAUD</name>
<keyword evidence="3" id="KW-1185">Reference proteome</keyword>
<evidence type="ECO:0008006" key="4">
    <source>
        <dbReference type="Google" id="ProtNLM"/>
    </source>
</evidence>
<dbReference type="KEGG" id="vg:26641264"/>
<sequence>MARVTIEGSRLSPSTFLAAGERITVQRTERVERLIASGFVVEVADARTDTEREADEQAEQSRTDLTPYTLDNPPKRNASREDWAEFLGAHGALGIVTEGKDRDALIAAWDDYLRDQQG</sequence>
<reference evidence="3" key="1">
    <citation type="submission" date="2015-07" db="EMBL/GenBank/DDBJ databases">
        <authorList>
            <person name="Peister A."/>
            <person name="Blumer L.S."/>
            <person name="Brown G.E."/>
            <person name="Attia A.B."/>
            <person name="Bradley K.A."/>
            <person name="Cerda N.J."/>
            <person name="Comeaux R.M."/>
            <person name="Delaney R."/>
            <person name="Fowler D.R."/>
            <person name="Garner J.A."/>
            <person name="McGary K.L."/>
            <person name="Moore J.H."/>
            <person name="Morris L.K."/>
            <person name="Powell E.M."/>
            <person name="Williams C.L."/>
            <person name="Williams R.L."/>
            <person name="Wilson J.B."/>
            <person name="Witherspoon E.J."/>
            <person name="Bolles M.R."/>
            <person name="Garrick M."/>
            <person name="Lowe A.R."/>
            <person name="Delesalle V.A."/>
            <person name="Bradley K.W."/>
            <person name="Asai D.J."/>
            <person name="Bowman C.A."/>
            <person name="Russell D.A."/>
            <person name="Pope W.H."/>
            <person name="Jacobs-Sera D."/>
            <person name="Hendrix R.W."/>
            <person name="Hatfull G.F."/>
        </authorList>
    </citation>
    <scope>NUCLEOTIDE SEQUENCE [LARGE SCALE GENOMIC DNA]</scope>
</reference>
<protein>
    <recommendedName>
        <fullName evidence="4">Tail assembly chaperone</fullName>
    </recommendedName>
</protein>
<dbReference type="RefSeq" id="YP_009214940.1">
    <property type="nucleotide sequence ID" value="NC_028968.1"/>
</dbReference>
<dbReference type="GeneID" id="26641264"/>
<dbReference type="Proteomes" id="UP000201833">
    <property type="component" value="Segment"/>
</dbReference>
<organism evidence="2 3">
    <name type="scientific">Mycobacterium phage BrownCNA</name>
    <dbReference type="NCBI Taxonomy" id="1698252"/>
    <lineage>
        <taxon>Viruses</taxon>
        <taxon>Duplodnaviria</taxon>
        <taxon>Heunggongvirae</taxon>
        <taxon>Uroviricota</taxon>
        <taxon>Caudoviricetes</taxon>
        <taxon>Bclasvirinae</taxon>
        <taxon>Coopervirus</taxon>
        <taxon>Coopervirus brownCNA</taxon>
    </lineage>
</organism>
<proteinExistence type="predicted"/>
<dbReference type="OrthoDB" id="18021at10239"/>
<evidence type="ECO:0000313" key="3">
    <source>
        <dbReference type="Proteomes" id="UP000201833"/>
    </source>
</evidence>
<feature type="region of interest" description="Disordered" evidence="1">
    <location>
        <begin position="47"/>
        <end position="77"/>
    </location>
</feature>
<accession>A0A0K1Y6L5</accession>
<evidence type="ECO:0000256" key="1">
    <source>
        <dbReference type="SAM" id="MobiDB-lite"/>
    </source>
</evidence>
<evidence type="ECO:0000313" key="2">
    <source>
        <dbReference type="EMBL" id="AKY02736.1"/>
    </source>
</evidence>
<gene>
    <name evidence="2" type="ORF">SEA_BROWNCNA_23</name>
</gene>